<dbReference type="InterPro" id="IPR028366">
    <property type="entry name" value="PhoU"/>
</dbReference>
<dbReference type="EMBL" id="PGCK01000002">
    <property type="protein sequence ID" value="MCD1294112.1"/>
    <property type="molecule type" value="Genomic_DNA"/>
</dbReference>
<proteinExistence type="predicted"/>
<gene>
    <name evidence="2" type="ORF">CUJ83_03770</name>
</gene>
<feature type="domain" description="PhoU" evidence="1">
    <location>
        <begin position="18"/>
        <end position="101"/>
    </location>
</feature>
<feature type="domain" description="PhoU" evidence="1">
    <location>
        <begin position="119"/>
        <end position="204"/>
    </location>
</feature>
<dbReference type="PANTHER" id="PTHR42930">
    <property type="entry name" value="PHOSPHATE-SPECIFIC TRANSPORT SYSTEM ACCESSORY PROTEIN PHOU"/>
    <property type="match status" value="1"/>
</dbReference>
<evidence type="ECO:0000259" key="1">
    <source>
        <dbReference type="Pfam" id="PF01895"/>
    </source>
</evidence>
<dbReference type="InterPro" id="IPR026022">
    <property type="entry name" value="PhoU_dom"/>
</dbReference>
<protein>
    <submittedName>
        <fullName evidence="2">Phosphate transport system regulatory protein PhoU</fullName>
    </submittedName>
</protein>
<dbReference type="Pfam" id="PF01895">
    <property type="entry name" value="PhoU"/>
    <property type="match status" value="2"/>
</dbReference>
<name>A0AAP2RBP3_9EURY</name>
<sequence length="226" mass="25930">MPKTMLKKDIETLRSSVSDMMSLAEEMISDSIRSLYDHDMDMANSVIGRNDRLKSLERDIDDMCIELLKEGMKKAQLREVASAYKFVIDLESIGYHSMMLANVTLALSNKPLTGSVIEVSRMSEMALDMLRICNKAYRNGSRIDLDKVFGYDREIEKLNNDIFLRTLCSALHEPETLTNSIYMIMASRELERIGDHISDLARRVDYIQTGKLADRMMHIHIPEQTI</sequence>
<comment type="caution">
    <text evidence="2">The sequence shown here is derived from an EMBL/GenBank/DDBJ whole genome shotgun (WGS) entry which is preliminary data.</text>
</comment>
<keyword evidence="3" id="KW-1185">Reference proteome</keyword>
<reference evidence="2 3" key="1">
    <citation type="submission" date="2017-11" db="EMBL/GenBank/DDBJ databases">
        <title>Isolation and Characterization of Family Methanocellaceae Species from Potential Methane Hydrate Area Offshore Southwestern Taiwan.</title>
        <authorList>
            <person name="Zhang W.-L."/>
            <person name="Chen W.-C."/>
            <person name="Lai M.-C."/>
            <person name="Chen S.-C."/>
        </authorList>
    </citation>
    <scope>NUCLEOTIDE SEQUENCE [LARGE SCALE GENOMIC DNA]</scope>
    <source>
        <strain evidence="2 3">CWC-04</strain>
    </source>
</reference>
<dbReference type="Gene3D" id="1.20.58.220">
    <property type="entry name" value="Phosphate transport system protein phou homolog 2, domain 2"/>
    <property type="match status" value="2"/>
</dbReference>
<accession>A0AAP2RBP3</accession>
<dbReference type="GO" id="GO:0030643">
    <property type="term" value="P:intracellular phosphate ion homeostasis"/>
    <property type="evidence" value="ECO:0007669"/>
    <property type="project" value="InterPro"/>
</dbReference>
<dbReference type="AlphaFoldDB" id="A0AAP2RBP3"/>
<evidence type="ECO:0000313" key="2">
    <source>
        <dbReference type="EMBL" id="MCD1294112.1"/>
    </source>
</evidence>
<organism evidence="2 3">
    <name type="scientific">Methanooceanicella nereidis</name>
    <dbReference type="NCBI Taxonomy" id="2052831"/>
    <lineage>
        <taxon>Archaea</taxon>
        <taxon>Methanobacteriati</taxon>
        <taxon>Methanobacteriota</taxon>
        <taxon>Stenosarchaea group</taxon>
        <taxon>Methanomicrobia</taxon>
        <taxon>Methanocellales</taxon>
        <taxon>Methanocellaceae</taxon>
        <taxon>Methanooceanicella</taxon>
    </lineage>
</organism>
<dbReference type="Proteomes" id="UP001320159">
    <property type="component" value="Unassembled WGS sequence"/>
</dbReference>
<dbReference type="InterPro" id="IPR038078">
    <property type="entry name" value="PhoU-like_sf"/>
</dbReference>
<evidence type="ECO:0000313" key="3">
    <source>
        <dbReference type="Proteomes" id="UP001320159"/>
    </source>
</evidence>
<dbReference type="PANTHER" id="PTHR42930:SF3">
    <property type="entry name" value="PHOSPHATE-SPECIFIC TRANSPORT SYSTEM ACCESSORY PROTEIN PHOU"/>
    <property type="match status" value="1"/>
</dbReference>
<dbReference type="GO" id="GO:0045936">
    <property type="term" value="P:negative regulation of phosphate metabolic process"/>
    <property type="evidence" value="ECO:0007669"/>
    <property type="project" value="InterPro"/>
</dbReference>
<dbReference type="SUPFAM" id="SSF109755">
    <property type="entry name" value="PhoU-like"/>
    <property type="match status" value="1"/>
</dbReference>
<dbReference type="RefSeq" id="WP_230740766.1">
    <property type="nucleotide sequence ID" value="NZ_PGCK01000002.1"/>
</dbReference>